<proteinExistence type="predicted"/>
<evidence type="ECO:0000313" key="3">
    <source>
        <dbReference type="Proteomes" id="UP001304895"/>
    </source>
</evidence>
<reference evidence="2" key="2">
    <citation type="submission" date="2023-05" db="EMBL/GenBank/DDBJ databases">
        <authorList>
            <consortium name="Lawrence Berkeley National Laboratory"/>
            <person name="Steindorff A."/>
            <person name="Hensen N."/>
            <person name="Bonometti L."/>
            <person name="Westerberg I."/>
            <person name="Brannstrom I.O."/>
            <person name="Guillou S."/>
            <person name="Cros-Aarteil S."/>
            <person name="Calhoun S."/>
            <person name="Haridas S."/>
            <person name="Kuo A."/>
            <person name="Mondo S."/>
            <person name="Pangilinan J."/>
            <person name="Riley R."/>
            <person name="Labutti K."/>
            <person name="Andreopoulos B."/>
            <person name="Lipzen A."/>
            <person name="Chen C."/>
            <person name="Yanf M."/>
            <person name="Daum C."/>
            <person name="Ng V."/>
            <person name="Clum A."/>
            <person name="Ohm R."/>
            <person name="Martin F."/>
            <person name="Silar P."/>
            <person name="Natvig D."/>
            <person name="Lalanne C."/>
            <person name="Gautier V."/>
            <person name="Ament-Velasquez S.L."/>
            <person name="Kruys A."/>
            <person name="Hutchinson M.I."/>
            <person name="Powell A.J."/>
            <person name="Barry K."/>
            <person name="Miller A.N."/>
            <person name="Grigoriev I.V."/>
            <person name="Debuchy R."/>
            <person name="Gladieux P."/>
            <person name="Thoren M.H."/>
            <person name="Johannesson H."/>
        </authorList>
    </citation>
    <scope>NUCLEOTIDE SEQUENCE</scope>
    <source>
        <strain evidence="2">CBS 123565</strain>
    </source>
</reference>
<feature type="region of interest" description="Disordered" evidence="1">
    <location>
        <begin position="138"/>
        <end position="173"/>
    </location>
</feature>
<keyword evidence="3" id="KW-1185">Reference proteome</keyword>
<sequence length="173" mass="18291">MALVWNPKTFCTLKSEQAIQFVPDKIQSHTYQYKASHRDVGVTSSLSLHALLPFGFAASLWPASDAAAHPTSGRLLSSGNRTEGLGLSALATPDRVASNQTACEARLEPALENGHHTTTTSATAKPIPMLAGLKTASMAPSHKRQSPRAYALPQHCTRTAPGRGQPNAPALGD</sequence>
<comment type="caution">
    <text evidence="2">The sequence shown here is derived from an EMBL/GenBank/DDBJ whole genome shotgun (WGS) entry which is preliminary data.</text>
</comment>
<dbReference type="AlphaFoldDB" id="A0AAN6UBK3"/>
<evidence type="ECO:0000313" key="2">
    <source>
        <dbReference type="EMBL" id="KAK4129975.1"/>
    </source>
</evidence>
<evidence type="ECO:0000256" key="1">
    <source>
        <dbReference type="SAM" id="MobiDB-lite"/>
    </source>
</evidence>
<dbReference type="EMBL" id="MU853446">
    <property type="protein sequence ID" value="KAK4129975.1"/>
    <property type="molecule type" value="Genomic_DNA"/>
</dbReference>
<organism evidence="2 3">
    <name type="scientific">Trichocladium antarcticum</name>
    <dbReference type="NCBI Taxonomy" id="1450529"/>
    <lineage>
        <taxon>Eukaryota</taxon>
        <taxon>Fungi</taxon>
        <taxon>Dikarya</taxon>
        <taxon>Ascomycota</taxon>
        <taxon>Pezizomycotina</taxon>
        <taxon>Sordariomycetes</taxon>
        <taxon>Sordariomycetidae</taxon>
        <taxon>Sordariales</taxon>
        <taxon>Chaetomiaceae</taxon>
        <taxon>Trichocladium</taxon>
    </lineage>
</organism>
<name>A0AAN6UBK3_9PEZI</name>
<reference evidence="2" key="1">
    <citation type="journal article" date="2023" name="Mol. Phylogenet. Evol.">
        <title>Genome-scale phylogeny and comparative genomics of the fungal order Sordariales.</title>
        <authorList>
            <person name="Hensen N."/>
            <person name="Bonometti L."/>
            <person name="Westerberg I."/>
            <person name="Brannstrom I.O."/>
            <person name="Guillou S."/>
            <person name="Cros-Aarteil S."/>
            <person name="Calhoun S."/>
            <person name="Haridas S."/>
            <person name="Kuo A."/>
            <person name="Mondo S."/>
            <person name="Pangilinan J."/>
            <person name="Riley R."/>
            <person name="LaButti K."/>
            <person name="Andreopoulos B."/>
            <person name="Lipzen A."/>
            <person name="Chen C."/>
            <person name="Yan M."/>
            <person name="Daum C."/>
            <person name="Ng V."/>
            <person name="Clum A."/>
            <person name="Steindorff A."/>
            <person name="Ohm R.A."/>
            <person name="Martin F."/>
            <person name="Silar P."/>
            <person name="Natvig D.O."/>
            <person name="Lalanne C."/>
            <person name="Gautier V."/>
            <person name="Ament-Velasquez S.L."/>
            <person name="Kruys A."/>
            <person name="Hutchinson M.I."/>
            <person name="Powell A.J."/>
            <person name="Barry K."/>
            <person name="Miller A.N."/>
            <person name="Grigoriev I.V."/>
            <person name="Debuchy R."/>
            <person name="Gladieux P."/>
            <person name="Hiltunen Thoren M."/>
            <person name="Johannesson H."/>
        </authorList>
    </citation>
    <scope>NUCLEOTIDE SEQUENCE</scope>
    <source>
        <strain evidence="2">CBS 123565</strain>
    </source>
</reference>
<gene>
    <name evidence="2" type="ORF">BT67DRAFT_437391</name>
</gene>
<dbReference type="Proteomes" id="UP001304895">
    <property type="component" value="Unassembled WGS sequence"/>
</dbReference>
<protein>
    <submittedName>
        <fullName evidence="2">Uncharacterized protein</fullName>
    </submittedName>
</protein>
<accession>A0AAN6UBK3</accession>